<dbReference type="GO" id="GO:0007017">
    <property type="term" value="P:microtubule-based process"/>
    <property type="evidence" value="ECO:0007669"/>
    <property type="project" value="InterPro"/>
</dbReference>
<evidence type="ECO:0000256" key="1">
    <source>
        <dbReference type="ARBA" id="ARBA00004496"/>
    </source>
</evidence>
<keyword evidence="5" id="KW-1185">Reference proteome</keyword>
<evidence type="ECO:0000256" key="3">
    <source>
        <dbReference type="SAM" id="MobiDB-lite"/>
    </source>
</evidence>
<accession>A0A4P9Y0T2</accession>
<evidence type="ECO:0000256" key="2">
    <source>
        <dbReference type="ARBA" id="ARBA00022490"/>
    </source>
</evidence>
<keyword evidence="2" id="KW-0963">Cytoplasm</keyword>
<dbReference type="PANTHER" id="PTHR15346">
    <property type="entry name" value="DYNACTIN SUBUNIT"/>
    <property type="match status" value="1"/>
</dbReference>
<sequence>MSKYSSLPDIDTAPDVFETDDTPEVTNEPYFEPQLESNEIERSTLSPGEAAQRFQKATAIDPSEEGANRKRSLYRQYLRLQAGTSEYAYASRDLELEETSAQRLSRLMLEVQELDDQVKEVILPLVFT</sequence>
<dbReference type="Proteomes" id="UP000267251">
    <property type="component" value="Unassembled WGS sequence"/>
</dbReference>
<feature type="region of interest" description="Disordered" evidence="3">
    <location>
        <begin position="1"/>
        <end position="26"/>
    </location>
</feature>
<evidence type="ECO:0000313" key="5">
    <source>
        <dbReference type="Proteomes" id="UP000267251"/>
    </source>
</evidence>
<dbReference type="Pfam" id="PF04912">
    <property type="entry name" value="Dynamitin"/>
    <property type="match status" value="1"/>
</dbReference>
<dbReference type="OrthoDB" id="4977at2759"/>
<dbReference type="EMBL" id="KZ988369">
    <property type="protein sequence ID" value="RKP12347.1"/>
    <property type="molecule type" value="Genomic_DNA"/>
</dbReference>
<dbReference type="AlphaFoldDB" id="A0A4P9Y0T2"/>
<name>A0A4P9Y0T2_9FUNG</name>
<reference evidence="5" key="1">
    <citation type="journal article" date="2018" name="Nat. Microbiol.">
        <title>Leveraging single-cell genomics to expand the fungal tree of life.</title>
        <authorList>
            <person name="Ahrendt S.R."/>
            <person name="Quandt C.A."/>
            <person name="Ciobanu D."/>
            <person name="Clum A."/>
            <person name="Salamov A."/>
            <person name="Andreopoulos B."/>
            <person name="Cheng J.F."/>
            <person name="Woyke T."/>
            <person name="Pelin A."/>
            <person name="Henrissat B."/>
            <person name="Reynolds N.K."/>
            <person name="Benny G.L."/>
            <person name="Smith M.E."/>
            <person name="James T.Y."/>
            <person name="Grigoriev I.V."/>
        </authorList>
    </citation>
    <scope>NUCLEOTIDE SEQUENCE [LARGE SCALE GENOMIC DNA]</scope>
</reference>
<proteinExistence type="predicted"/>
<gene>
    <name evidence="4" type="ORF">BJ684DRAFT_11614</name>
</gene>
<dbReference type="GO" id="GO:0005869">
    <property type="term" value="C:dynactin complex"/>
    <property type="evidence" value="ECO:0007669"/>
    <property type="project" value="InterPro"/>
</dbReference>
<evidence type="ECO:0000313" key="4">
    <source>
        <dbReference type="EMBL" id="RKP12347.1"/>
    </source>
</evidence>
<comment type="subcellular location">
    <subcellularLocation>
        <location evidence="1">Cytoplasm</location>
    </subcellularLocation>
</comment>
<organism evidence="4 5">
    <name type="scientific">Piptocephalis cylindrospora</name>
    <dbReference type="NCBI Taxonomy" id="1907219"/>
    <lineage>
        <taxon>Eukaryota</taxon>
        <taxon>Fungi</taxon>
        <taxon>Fungi incertae sedis</taxon>
        <taxon>Zoopagomycota</taxon>
        <taxon>Zoopagomycotina</taxon>
        <taxon>Zoopagomycetes</taxon>
        <taxon>Zoopagales</taxon>
        <taxon>Piptocephalidaceae</taxon>
        <taxon>Piptocephalis</taxon>
    </lineage>
</organism>
<dbReference type="InterPro" id="IPR028133">
    <property type="entry name" value="Dynamitin"/>
</dbReference>
<protein>
    <submittedName>
        <fullName evidence="4">Uncharacterized protein</fullName>
    </submittedName>
</protein>
<dbReference type="GO" id="GO:0005737">
    <property type="term" value="C:cytoplasm"/>
    <property type="evidence" value="ECO:0007669"/>
    <property type="project" value="UniProtKB-SubCell"/>
</dbReference>